<proteinExistence type="predicted"/>
<organism evidence="2 3">
    <name type="scientific">Methylobacterium planeticum</name>
    <dbReference type="NCBI Taxonomy" id="2615211"/>
    <lineage>
        <taxon>Bacteria</taxon>
        <taxon>Pseudomonadati</taxon>
        <taxon>Pseudomonadota</taxon>
        <taxon>Alphaproteobacteria</taxon>
        <taxon>Hyphomicrobiales</taxon>
        <taxon>Methylobacteriaceae</taxon>
        <taxon>Methylobacterium</taxon>
    </lineage>
</organism>
<feature type="transmembrane region" description="Helical" evidence="1">
    <location>
        <begin position="136"/>
        <end position="155"/>
    </location>
</feature>
<name>A0A6N6MRJ6_9HYPH</name>
<evidence type="ECO:0000256" key="1">
    <source>
        <dbReference type="SAM" id="Phobius"/>
    </source>
</evidence>
<reference evidence="2 3" key="1">
    <citation type="submission" date="2019-09" db="EMBL/GenBank/DDBJ databases">
        <title>YIM 132548 draft genome.</title>
        <authorList>
            <person name="Jiang L."/>
        </authorList>
    </citation>
    <scope>NUCLEOTIDE SEQUENCE [LARGE SCALE GENOMIC DNA]</scope>
    <source>
        <strain evidence="2 3">YIM 132548</strain>
    </source>
</reference>
<feature type="transmembrane region" description="Helical" evidence="1">
    <location>
        <begin position="236"/>
        <end position="269"/>
    </location>
</feature>
<dbReference type="Proteomes" id="UP000441523">
    <property type="component" value="Unassembled WGS sequence"/>
</dbReference>
<keyword evidence="1" id="KW-0812">Transmembrane</keyword>
<dbReference type="EMBL" id="VZZJ01000015">
    <property type="protein sequence ID" value="KAB1072109.1"/>
    <property type="molecule type" value="Genomic_DNA"/>
</dbReference>
<dbReference type="PANTHER" id="PTHR37314:SF5">
    <property type="entry name" value="SLR0142 PROTEIN"/>
    <property type="match status" value="1"/>
</dbReference>
<feature type="transmembrane region" description="Helical" evidence="1">
    <location>
        <begin position="167"/>
        <end position="188"/>
    </location>
</feature>
<feature type="transmembrane region" description="Helical" evidence="1">
    <location>
        <begin position="102"/>
        <end position="124"/>
    </location>
</feature>
<dbReference type="InterPro" id="IPR010699">
    <property type="entry name" value="DUF1275"/>
</dbReference>
<accession>A0A6N6MRJ6</accession>
<sequence>MRGAVAAPDPGAAERPTAPREFLALTARSSIPASSPSAKGVASPPAAGSRARRDLATGIGLGFVAGFVDAAGFVALFGLFTSHVTGNFVLIGAELVSTSSGVIAKLLALPAFVIAVAATRLIALALERRGIAPLRWLLGLQALLLGLFCGVGLALTPLRAADGLDAIVVGMLGVAAMGVQNAIARLSLAHLAATTVMTVNVTQAVIDAVDVLRLGAAPGGAGAAARGRLGRMLPAVAAFAAGAVAGAFGVAALSFGCLALPIAVLAGLIPLAARET</sequence>
<dbReference type="AlphaFoldDB" id="A0A6N6MRJ6"/>
<evidence type="ECO:0000313" key="2">
    <source>
        <dbReference type="EMBL" id="KAB1072109.1"/>
    </source>
</evidence>
<comment type="caution">
    <text evidence="2">The sequence shown here is derived from an EMBL/GenBank/DDBJ whole genome shotgun (WGS) entry which is preliminary data.</text>
</comment>
<keyword evidence="1" id="KW-0472">Membrane</keyword>
<feature type="transmembrane region" description="Helical" evidence="1">
    <location>
        <begin position="59"/>
        <end position="82"/>
    </location>
</feature>
<keyword evidence="3" id="KW-1185">Reference proteome</keyword>
<dbReference type="Pfam" id="PF06912">
    <property type="entry name" value="DUF1275"/>
    <property type="match status" value="1"/>
</dbReference>
<keyword evidence="1" id="KW-1133">Transmembrane helix</keyword>
<protein>
    <submittedName>
        <fullName evidence="2">DUF1275 domain-containing protein</fullName>
    </submittedName>
</protein>
<dbReference type="RefSeq" id="WP_150964854.1">
    <property type="nucleotide sequence ID" value="NZ_VZZJ01000015.1"/>
</dbReference>
<dbReference type="PANTHER" id="PTHR37314">
    <property type="entry name" value="SLR0142 PROTEIN"/>
    <property type="match status" value="1"/>
</dbReference>
<evidence type="ECO:0000313" key="3">
    <source>
        <dbReference type="Proteomes" id="UP000441523"/>
    </source>
</evidence>
<gene>
    <name evidence="2" type="ORF">F6X51_16910</name>
</gene>